<dbReference type="PANTHER" id="PTHR22999:SF23">
    <property type="entry name" value="SORTING NEXIN-16"/>
    <property type="match status" value="1"/>
</dbReference>
<dbReference type="GO" id="GO:0035091">
    <property type="term" value="F:phosphatidylinositol binding"/>
    <property type="evidence" value="ECO:0007669"/>
    <property type="project" value="InterPro"/>
</dbReference>
<keyword evidence="4" id="KW-0812">Transmembrane</keyword>
<feature type="region of interest" description="Disordered" evidence="3">
    <location>
        <begin position="307"/>
        <end position="332"/>
    </location>
</feature>
<dbReference type="PROSITE" id="PS50195">
    <property type="entry name" value="PX"/>
    <property type="match status" value="1"/>
</dbReference>
<reference evidence="7" key="1">
    <citation type="journal article" date="2011" name="Plant Physiol.">
        <title>Comprehensive sequence analysis of 24,783 barley full-length cDNAs derived from 12 clone libraries.</title>
        <authorList>
            <person name="Matsumoto T."/>
            <person name="Tanaka T."/>
            <person name="Sakai H."/>
            <person name="Amano N."/>
            <person name="Kanamori H."/>
            <person name="Kurita K."/>
            <person name="Kikuta A."/>
            <person name="Kamiya K."/>
            <person name="Yamamoto M."/>
            <person name="Ikawa H."/>
            <person name="Fujii N."/>
            <person name="Hori K."/>
            <person name="Itoh T."/>
            <person name="Sato K."/>
        </authorList>
    </citation>
    <scope>NUCLEOTIDE SEQUENCE</scope>
    <source>
        <tissue evidence="7">Shoot and root</tissue>
    </source>
</reference>
<organism evidence="7">
    <name type="scientific">Hordeum vulgare subsp. vulgare</name>
    <name type="common">Domesticated barley</name>
    <dbReference type="NCBI Taxonomy" id="112509"/>
    <lineage>
        <taxon>Eukaryota</taxon>
        <taxon>Viridiplantae</taxon>
        <taxon>Streptophyta</taxon>
        <taxon>Embryophyta</taxon>
        <taxon>Tracheophyta</taxon>
        <taxon>Spermatophyta</taxon>
        <taxon>Magnoliopsida</taxon>
        <taxon>Liliopsida</taxon>
        <taxon>Poales</taxon>
        <taxon>Poaceae</taxon>
        <taxon>BOP clade</taxon>
        <taxon>Pooideae</taxon>
        <taxon>Triticodae</taxon>
        <taxon>Triticeae</taxon>
        <taxon>Hordeinae</taxon>
        <taxon>Hordeum</taxon>
    </lineage>
</organism>
<dbReference type="PANTHER" id="PTHR22999">
    <property type="entry name" value="PX SERINE/THREONINE KINASE PXK"/>
    <property type="match status" value="1"/>
</dbReference>
<keyword evidence="4" id="KW-1133">Transmembrane helix</keyword>
<dbReference type="AlphaFoldDB" id="F2E5A1"/>
<dbReference type="Pfam" id="PF00787">
    <property type="entry name" value="PX"/>
    <property type="match status" value="1"/>
</dbReference>
<feature type="domain" description="PX" evidence="5">
    <location>
        <begin position="541"/>
        <end position="683"/>
    </location>
</feature>
<sequence>MRKAMGSVDDLIEEAKVRTVAWALGIFTISYFLTHTSKSMWTNVPMSILILAFLRYVSFKVEFRWRSQPVPKQPYLSQASKRQLSANDHRLSTVPPVSRWRRKVDSPAVEAAFESFIDLVLRDFVMDLWYSSITPDREAPELIRGLVLHALGEVSGRAKEMNLVDLLTRDMSDLIGKHVDIFRKNQSQIGVDVMGTLSSEERDERLKQHLIVSQELHPALLSSEHEYKVLQELVGGIMALVLRPQDAQSPLVRCFSRELLTCLVLQPVMNFASPIYVNELIIYFLNNQDTNIGGSINKTNTVVGVTNDHSSYKGGSQGHQMESQKLSAESSGSVLANSSGMTSLEDDKSKVLVDDHGKTVLPRQADWAVVLDAATKRRSQVLAPENLENMWAIGRNYQKKMVKVEHPSKGKGAGGVDSVRNAVVAGKELSPNFNERVTSVDDKYMVNLMQGSNRNAQSTFVTGSHPLVSQNTYEVKSEHPEAVKNTKAQLKRSNSSPDMEKRHLAKSKQTGLSSESLNARTIQEDKGSVPSSHGEVLMYAPKIRCRVVGAYFEKLGSKSFAVYSIAVTGADSKAWFVKRRYRNFERLHRQLKEIPNYSLHLPPKSSFRLVLMITLCTSDAFYWTDIFKISCRSLILQSNMKFGIFLVSPQRITQLENPPLLSKPWLVCISSHSFFFTITSSCI</sequence>
<evidence type="ECO:0000256" key="3">
    <source>
        <dbReference type="SAM" id="MobiDB-lite"/>
    </source>
</evidence>
<feature type="transmembrane region" description="Helical" evidence="4">
    <location>
        <begin position="15"/>
        <end position="34"/>
    </location>
</feature>
<feature type="compositionally biased region" description="Basic and acidic residues" evidence="3">
    <location>
        <begin position="475"/>
        <end position="484"/>
    </location>
</feature>
<feature type="compositionally biased region" description="Polar residues" evidence="3">
    <location>
        <begin position="318"/>
        <end position="332"/>
    </location>
</feature>
<comment type="subcellular location">
    <subcellularLocation>
        <location evidence="1">Cytoplasm</location>
    </subcellularLocation>
</comment>
<feature type="compositionally biased region" description="Polar residues" evidence="3">
    <location>
        <begin position="486"/>
        <end position="497"/>
    </location>
</feature>
<dbReference type="InterPro" id="IPR003114">
    <property type="entry name" value="Phox_assoc"/>
</dbReference>
<dbReference type="InterPro" id="IPR001683">
    <property type="entry name" value="PX_dom"/>
</dbReference>
<feature type="domain" description="PXA" evidence="6">
    <location>
        <begin position="106"/>
        <end position="289"/>
    </location>
</feature>
<proteinExistence type="evidence at transcript level"/>
<dbReference type="SMART" id="SM00313">
    <property type="entry name" value="PXA"/>
    <property type="match status" value="1"/>
</dbReference>
<dbReference type="GO" id="GO:0005768">
    <property type="term" value="C:endosome"/>
    <property type="evidence" value="ECO:0007669"/>
    <property type="project" value="UniProtKB-ARBA"/>
</dbReference>
<evidence type="ECO:0000256" key="2">
    <source>
        <dbReference type="ARBA" id="ARBA00022490"/>
    </source>
</evidence>
<dbReference type="GO" id="GO:0016020">
    <property type="term" value="C:membrane"/>
    <property type="evidence" value="ECO:0007669"/>
    <property type="project" value="UniProtKB-ARBA"/>
</dbReference>
<evidence type="ECO:0000256" key="4">
    <source>
        <dbReference type="SAM" id="Phobius"/>
    </source>
</evidence>
<dbReference type="SUPFAM" id="SSF64268">
    <property type="entry name" value="PX domain"/>
    <property type="match status" value="1"/>
</dbReference>
<dbReference type="InterPro" id="IPR051837">
    <property type="entry name" value="SortingNexin/PXDomain-PKLike"/>
</dbReference>
<keyword evidence="4" id="KW-0472">Membrane</keyword>
<evidence type="ECO:0000259" key="6">
    <source>
        <dbReference type="PROSITE" id="PS51207"/>
    </source>
</evidence>
<dbReference type="PROSITE" id="PS51207">
    <property type="entry name" value="PXA"/>
    <property type="match status" value="1"/>
</dbReference>
<evidence type="ECO:0000256" key="1">
    <source>
        <dbReference type="ARBA" id="ARBA00004496"/>
    </source>
</evidence>
<dbReference type="InterPro" id="IPR036871">
    <property type="entry name" value="PX_dom_sf"/>
</dbReference>
<name>F2E5A1_HORVV</name>
<protein>
    <submittedName>
        <fullName evidence="7">Predicted protein</fullName>
    </submittedName>
</protein>
<accession>F2E5A1</accession>
<feature type="region of interest" description="Disordered" evidence="3">
    <location>
        <begin position="475"/>
        <end position="516"/>
    </location>
</feature>
<evidence type="ECO:0000259" key="5">
    <source>
        <dbReference type="PROSITE" id="PS50195"/>
    </source>
</evidence>
<keyword evidence="2" id="KW-0963">Cytoplasm</keyword>
<dbReference type="Gene3D" id="3.30.1520.10">
    <property type="entry name" value="Phox-like domain"/>
    <property type="match status" value="1"/>
</dbReference>
<dbReference type="EMBL" id="AK371325">
    <property type="protein sequence ID" value="BAK02523.1"/>
    <property type="molecule type" value="mRNA"/>
</dbReference>
<feature type="compositionally biased region" description="Polar residues" evidence="3">
    <location>
        <begin position="507"/>
        <end position="516"/>
    </location>
</feature>
<evidence type="ECO:0000313" key="7">
    <source>
        <dbReference type="EMBL" id="BAK02523.1"/>
    </source>
</evidence>
<dbReference type="Pfam" id="PF02194">
    <property type="entry name" value="PXA"/>
    <property type="match status" value="1"/>
</dbReference>